<dbReference type="KEGG" id="tpi:TREPR_3652"/>
<dbReference type="GO" id="GO:0005829">
    <property type="term" value="C:cytosol"/>
    <property type="evidence" value="ECO:0007669"/>
    <property type="project" value="TreeGrafter"/>
</dbReference>
<dbReference type="InterPro" id="IPR023214">
    <property type="entry name" value="HAD_sf"/>
</dbReference>
<organism evidence="5 6">
    <name type="scientific">Treponema primitia (strain ATCC BAA-887 / DSM 12427 / ZAS-2)</name>
    <dbReference type="NCBI Taxonomy" id="545694"/>
    <lineage>
        <taxon>Bacteria</taxon>
        <taxon>Pseudomonadati</taxon>
        <taxon>Spirochaetota</taxon>
        <taxon>Spirochaetia</taxon>
        <taxon>Spirochaetales</taxon>
        <taxon>Treponemataceae</taxon>
        <taxon>Treponema</taxon>
    </lineage>
</organism>
<dbReference type="EMBL" id="CP001843">
    <property type="protein sequence ID" value="AEF83708.1"/>
    <property type="molecule type" value="Genomic_DNA"/>
</dbReference>
<sequence length="225" mass="24475">MKCYKLPARISGLIFDMDGTLYTHEEYLKGQIDTIIAQFGKVRGKSFEEAREAVESYQSEWASAHGGRTISLGNTLAAFGITVEEGIRWREELIEPSLYLREDPRLRETLSTLSDSFALALVTNNPVLVARKTLACLGVEEFFPVSVGLDTCGVSKPHEAPFIKAAELLGLPPKACVSIGDRYDIDLALPLELGMGGILVDGVEDVHGLPEQLAATISLGLNKNP</sequence>
<evidence type="ECO:0000256" key="3">
    <source>
        <dbReference type="ARBA" id="ARBA00006171"/>
    </source>
</evidence>
<dbReference type="Gene3D" id="1.10.150.520">
    <property type="match status" value="1"/>
</dbReference>
<dbReference type="InterPro" id="IPR050155">
    <property type="entry name" value="HAD-like_hydrolase_sf"/>
</dbReference>
<dbReference type="GO" id="GO:0006281">
    <property type="term" value="P:DNA repair"/>
    <property type="evidence" value="ECO:0007669"/>
    <property type="project" value="TreeGrafter"/>
</dbReference>
<dbReference type="Gene3D" id="3.40.50.1000">
    <property type="entry name" value="HAD superfamily/HAD-like"/>
    <property type="match status" value="1"/>
</dbReference>
<dbReference type="PANTHER" id="PTHR43434">
    <property type="entry name" value="PHOSPHOGLYCOLATE PHOSPHATASE"/>
    <property type="match status" value="1"/>
</dbReference>
<dbReference type="SFLD" id="SFLDS00003">
    <property type="entry name" value="Haloacid_Dehalogenase"/>
    <property type="match status" value="1"/>
</dbReference>
<keyword evidence="5" id="KW-0378">Hydrolase</keyword>
<dbReference type="OrthoDB" id="358703at2"/>
<protein>
    <recommendedName>
        <fullName evidence="4">phosphoglycolate phosphatase</fullName>
        <ecNumber evidence="4">3.1.3.18</ecNumber>
    </recommendedName>
</protein>
<comment type="similarity">
    <text evidence="3">Belongs to the HAD-like hydrolase superfamily. CbbY/CbbZ/Gph/YieH family.</text>
</comment>
<dbReference type="STRING" id="545694.TREPR_3652"/>
<dbReference type="eggNOG" id="COG0637">
    <property type="taxonomic scope" value="Bacteria"/>
</dbReference>
<proteinExistence type="inferred from homology"/>
<evidence type="ECO:0000313" key="6">
    <source>
        <dbReference type="Proteomes" id="UP000009223"/>
    </source>
</evidence>
<gene>
    <name evidence="5" type="ordered locus">TREPR_3652</name>
</gene>
<comment type="catalytic activity">
    <reaction evidence="1">
        <text>2-phosphoglycolate + H2O = glycolate + phosphate</text>
        <dbReference type="Rhea" id="RHEA:14369"/>
        <dbReference type="ChEBI" id="CHEBI:15377"/>
        <dbReference type="ChEBI" id="CHEBI:29805"/>
        <dbReference type="ChEBI" id="CHEBI:43474"/>
        <dbReference type="ChEBI" id="CHEBI:58033"/>
        <dbReference type="EC" id="3.1.3.18"/>
    </reaction>
</comment>
<dbReference type="SFLD" id="SFLDG01129">
    <property type="entry name" value="C1.5:_HAD__Beta-PGM__Phosphata"/>
    <property type="match status" value="1"/>
</dbReference>
<evidence type="ECO:0000256" key="2">
    <source>
        <dbReference type="ARBA" id="ARBA00004818"/>
    </source>
</evidence>
<evidence type="ECO:0000256" key="1">
    <source>
        <dbReference type="ARBA" id="ARBA00000830"/>
    </source>
</evidence>
<accession>F5YQX6</accession>
<reference evidence="5 6" key="2">
    <citation type="journal article" date="2011" name="ISME J.">
        <title>RNA-seq reveals cooperative metabolic interactions between two termite-gut spirochete species in co-culture.</title>
        <authorList>
            <person name="Rosenthal A.Z."/>
            <person name="Matson E.G."/>
            <person name="Eldar A."/>
            <person name="Leadbetter J.R."/>
        </authorList>
    </citation>
    <scope>NUCLEOTIDE SEQUENCE [LARGE SCALE GENOMIC DNA]</scope>
    <source>
        <strain evidence="6">ATCC BAA-887 / DSM 12427 / ZAS-2</strain>
    </source>
</reference>
<comment type="pathway">
    <text evidence="2">Organic acid metabolism; glycolate biosynthesis; glycolate from 2-phosphoglycolate: step 1/1.</text>
</comment>
<evidence type="ECO:0000313" key="5">
    <source>
        <dbReference type="EMBL" id="AEF83708.1"/>
    </source>
</evidence>
<dbReference type="RefSeq" id="WP_015706657.1">
    <property type="nucleotide sequence ID" value="NC_015578.1"/>
</dbReference>
<dbReference type="InterPro" id="IPR036412">
    <property type="entry name" value="HAD-like_sf"/>
</dbReference>
<dbReference type="Proteomes" id="UP000009223">
    <property type="component" value="Chromosome"/>
</dbReference>
<name>F5YQX6_TREPZ</name>
<dbReference type="HOGENOM" id="CLU_1282734_0_0_12"/>
<keyword evidence="6" id="KW-1185">Reference proteome</keyword>
<reference evidence="6" key="1">
    <citation type="submission" date="2009-12" db="EMBL/GenBank/DDBJ databases">
        <title>Complete sequence of Treponema primitia strain ZAS-2.</title>
        <authorList>
            <person name="Tetu S.G."/>
            <person name="Matson E."/>
            <person name="Ren Q."/>
            <person name="Seshadri R."/>
            <person name="Elbourne L."/>
            <person name="Hassan K.A."/>
            <person name="Durkin A."/>
            <person name="Radune D."/>
            <person name="Mohamoud Y."/>
            <person name="Shay R."/>
            <person name="Jin S."/>
            <person name="Zhang X."/>
            <person name="Lucey K."/>
            <person name="Ballor N.R."/>
            <person name="Ottesen E."/>
            <person name="Rosenthal R."/>
            <person name="Allen A."/>
            <person name="Leadbetter J.R."/>
            <person name="Paulsen I.T."/>
        </authorList>
    </citation>
    <scope>NUCLEOTIDE SEQUENCE [LARGE SCALE GENOMIC DNA]</scope>
    <source>
        <strain evidence="6">ATCC BAA-887 / DSM 12427 / ZAS-2</strain>
    </source>
</reference>
<dbReference type="PANTHER" id="PTHR43434:SF1">
    <property type="entry name" value="PHOSPHOGLYCOLATE PHOSPHATASE"/>
    <property type="match status" value="1"/>
</dbReference>
<dbReference type="Pfam" id="PF00702">
    <property type="entry name" value="Hydrolase"/>
    <property type="match status" value="1"/>
</dbReference>
<dbReference type="GO" id="GO:0008967">
    <property type="term" value="F:phosphoglycolate phosphatase activity"/>
    <property type="evidence" value="ECO:0007669"/>
    <property type="project" value="UniProtKB-EC"/>
</dbReference>
<dbReference type="SUPFAM" id="SSF56784">
    <property type="entry name" value="HAD-like"/>
    <property type="match status" value="1"/>
</dbReference>
<dbReference type="AlphaFoldDB" id="F5YQX6"/>
<evidence type="ECO:0000256" key="4">
    <source>
        <dbReference type="ARBA" id="ARBA00013078"/>
    </source>
</evidence>
<dbReference type="EC" id="3.1.3.18" evidence="4"/>